<feature type="domain" description="CHHC U11-48K-type" evidence="4">
    <location>
        <begin position="7"/>
        <end position="34"/>
    </location>
</feature>
<feature type="domain" description="CHHC U11-48K-type" evidence="4">
    <location>
        <begin position="39"/>
        <end position="66"/>
    </location>
</feature>
<reference evidence="5" key="1">
    <citation type="submission" date="2024-04" db="EMBL/GenBank/DDBJ databases">
        <authorList>
            <consortium name="Molecular Ecology Group"/>
        </authorList>
    </citation>
    <scope>NUCLEOTIDE SEQUENCE</scope>
</reference>
<dbReference type="EMBL" id="OZ034831">
    <property type="protein sequence ID" value="CAL1687812.1"/>
    <property type="molecule type" value="Genomic_DNA"/>
</dbReference>
<evidence type="ECO:0000259" key="4">
    <source>
        <dbReference type="PROSITE" id="PS51800"/>
    </source>
</evidence>
<name>A0AAV2P5L2_9HYME</name>
<proteinExistence type="predicted"/>
<dbReference type="PANTHER" id="PTHR21402">
    <property type="entry name" value="GAMETOCYTE SPECIFIC FACTOR 1-RELATED"/>
    <property type="match status" value="1"/>
</dbReference>
<evidence type="ECO:0000256" key="3">
    <source>
        <dbReference type="ARBA" id="ARBA00022833"/>
    </source>
</evidence>
<dbReference type="InterPro" id="IPR036236">
    <property type="entry name" value="Znf_C2H2_sf"/>
</dbReference>
<dbReference type="InterPro" id="IPR051591">
    <property type="entry name" value="UPF0224_FAM112_RNA_Proc"/>
</dbReference>
<organism evidence="5 6">
    <name type="scientific">Lasius platythorax</name>
    <dbReference type="NCBI Taxonomy" id="488582"/>
    <lineage>
        <taxon>Eukaryota</taxon>
        <taxon>Metazoa</taxon>
        <taxon>Ecdysozoa</taxon>
        <taxon>Arthropoda</taxon>
        <taxon>Hexapoda</taxon>
        <taxon>Insecta</taxon>
        <taxon>Pterygota</taxon>
        <taxon>Neoptera</taxon>
        <taxon>Endopterygota</taxon>
        <taxon>Hymenoptera</taxon>
        <taxon>Apocrita</taxon>
        <taxon>Aculeata</taxon>
        <taxon>Formicoidea</taxon>
        <taxon>Formicidae</taxon>
        <taxon>Formicinae</taxon>
        <taxon>Lasius</taxon>
        <taxon>Lasius</taxon>
    </lineage>
</organism>
<dbReference type="InterPro" id="IPR022776">
    <property type="entry name" value="TRM13/UPF0224_CHHC_Znf_dom"/>
</dbReference>
<keyword evidence="1" id="KW-0479">Metal-binding</keyword>
<dbReference type="GO" id="GO:0008270">
    <property type="term" value="F:zinc ion binding"/>
    <property type="evidence" value="ECO:0007669"/>
    <property type="project" value="UniProtKB-KW"/>
</dbReference>
<keyword evidence="2" id="KW-0863">Zinc-finger</keyword>
<dbReference type="Proteomes" id="UP001497644">
    <property type="component" value="Chromosome 8"/>
</dbReference>
<accession>A0AAV2P5L2</accession>
<gene>
    <name evidence="5" type="ORF">LPLAT_LOCUS13014</name>
</gene>
<dbReference type="SUPFAM" id="SSF57667">
    <property type="entry name" value="beta-beta-alpha zinc fingers"/>
    <property type="match status" value="1"/>
</dbReference>
<dbReference type="PANTHER" id="PTHR21402:SF5">
    <property type="entry name" value="GAMETOCYTE SPECIFIC FACTOR 1"/>
    <property type="match status" value="1"/>
</dbReference>
<evidence type="ECO:0000256" key="2">
    <source>
        <dbReference type="ARBA" id="ARBA00022771"/>
    </source>
</evidence>
<evidence type="ECO:0000313" key="5">
    <source>
        <dbReference type="EMBL" id="CAL1687812.1"/>
    </source>
</evidence>
<dbReference type="AlphaFoldDB" id="A0AAV2P5L2"/>
<keyword evidence="3" id="KW-0862">Zinc</keyword>
<sequence>MYNGDEVLRCPYNKHHTTSRSRFQRHLVKCEKNYPPDYRVICPYNATHRLSKSEIEEHINTCPMRNTVEASYIQPLSMHMRKSSEECNSTSEIDSDIFLENQEEMRNIPKIPSSPKLSYRTNGSIEGNVESFVYTTNIGGLLSRRDHRYDINHNQ</sequence>
<evidence type="ECO:0000256" key="1">
    <source>
        <dbReference type="ARBA" id="ARBA00022723"/>
    </source>
</evidence>
<protein>
    <recommendedName>
        <fullName evidence="4">CHHC U11-48K-type domain-containing protein</fullName>
    </recommendedName>
</protein>
<evidence type="ECO:0000313" key="6">
    <source>
        <dbReference type="Proteomes" id="UP001497644"/>
    </source>
</evidence>
<keyword evidence="6" id="KW-1185">Reference proteome</keyword>
<dbReference type="PROSITE" id="PS51800">
    <property type="entry name" value="ZF_CHHC_U11_48K"/>
    <property type="match status" value="2"/>
</dbReference>
<dbReference type="Pfam" id="PF05253">
    <property type="entry name" value="zf-U11-48K"/>
    <property type="match status" value="2"/>
</dbReference>